<keyword evidence="19" id="KW-1185">Reference proteome</keyword>
<dbReference type="GO" id="GO:0005524">
    <property type="term" value="F:ATP binding"/>
    <property type="evidence" value="ECO:0007669"/>
    <property type="project" value="UniProtKB-UniRule"/>
</dbReference>
<evidence type="ECO:0000256" key="3">
    <source>
        <dbReference type="ARBA" id="ARBA00008936"/>
    </source>
</evidence>
<reference evidence="18 19" key="1">
    <citation type="journal article" date="2012" name="J. Bacteriol.">
        <title>Genome Sequence of Fibrella aestuarina BUZ 2T, a Filamentous Marine Bacterium.</title>
        <authorList>
            <person name="Filippini M."/>
            <person name="Qi W."/>
            <person name="Blom J."/>
            <person name="Goesmann A."/>
            <person name="Smits T.H."/>
            <person name="Bagheri H.C."/>
        </authorList>
    </citation>
    <scope>NUCLEOTIDE SEQUENCE [LARGE SCALE GENOMIC DNA]</scope>
    <source>
        <strain evidence="19">BUZ 2T</strain>
    </source>
</reference>
<dbReference type="NCBIfam" id="NF009884">
    <property type="entry name" value="PRK13343.1"/>
    <property type="match status" value="1"/>
</dbReference>
<dbReference type="PANTHER" id="PTHR48082">
    <property type="entry name" value="ATP SYNTHASE SUBUNIT ALPHA, MITOCHONDRIAL"/>
    <property type="match status" value="1"/>
</dbReference>
<dbReference type="GO" id="GO:0045259">
    <property type="term" value="C:proton-transporting ATP synthase complex"/>
    <property type="evidence" value="ECO:0007669"/>
    <property type="project" value="UniProtKB-KW"/>
</dbReference>
<evidence type="ECO:0000256" key="6">
    <source>
        <dbReference type="ARBA" id="ARBA00022781"/>
    </source>
</evidence>
<dbReference type="Pfam" id="PF00306">
    <property type="entry name" value="ATP-synt_ab_C"/>
    <property type="match status" value="1"/>
</dbReference>
<comment type="similarity">
    <text evidence="3 14">Belongs to the ATPase alpha/beta chains family.</text>
</comment>
<evidence type="ECO:0000259" key="15">
    <source>
        <dbReference type="Pfam" id="PF00006"/>
    </source>
</evidence>
<dbReference type="NCBIfam" id="TIGR00962">
    <property type="entry name" value="atpA"/>
    <property type="match status" value="1"/>
</dbReference>
<keyword evidence="4 14" id="KW-0813">Transport</keyword>
<dbReference type="GO" id="GO:0043531">
    <property type="term" value="F:ADP binding"/>
    <property type="evidence" value="ECO:0007669"/>
    <property type="project" value="TreeGrafter"/>
</dbReference>
<dbReference type="InterPro" id="IPR000194">
    <property type="entry name" value="ATPase_F1/V1/A1_a/bsu_nucl-bd"/>
</dbReference>
<dbReference type="Pfam" id="PF02874">
    <property type="entry name" value="ATP-synt_ab_N"/>
    <property type="match status" value="1"/>
</dbReference>
<dbReference type="InterPro" id="IPR027417">
    <property type="entry name" value="P-loop_NTPase"/>
</dbReference>
<dbReference type="GO" id="GO:0005886">
    <property type="term" value="C:plasma membrane"/>
    <property type="evidence" value="ECO:0007669"/>
    <property type="project" value="UniProtKB-SubCell"/>
</dbReference>
<sequence>MVSVRPDEVSAILRAQLAGAQTEAELEEVGTVLQIGDGVARIYGLSKVQAGELLAFNNGLQALALNLEEDNVGAVLLGDYSEVKEGDTVKRTNQIAYVNVGEGILGRVVNTLGLPIDGNGPIQGETYAMPLERKAPGVIYRQPVNEPLQTGIKAIDAMIPIGRGQRELIIGDRQTGKTAVAIDTIINQKEFYEKGEPVYCIYVACGQKASTIKQIEATLRKAGAMDYTVIVAAAASDPSPMQFFAPFTGAAIGEYFRDTGRPALVVYDDLSKQAVAYREVSLLLRRPPGREAYPGDVFYLHSRLLERAAKVNANDDIARNMNDLPPSLKDKVKGGGSLTALPIIETQAGDVSAYIPTNVISITDGQIFLESNLFNAGIRPAINVGISVSRVGGNAQIKSMKKVAGTLKLDQAQFRELEAFAKFGSDLDASTKLTIDRGRRNQEMLKQPQYSPVPVEQQVAIIYASTNGLLDKVPVDKVKTFESEFNMLLESQHADALTDLRKGNLSDTATAAIRKVAADLSARY</sequence>
<dbReference type="EMBL" id="HE796683">
    <property type="protein sequence ID" value="CCG99351.1"/>
    <property type="molecule type" value="Genomic_DNA"/>
</dbReference>
<dbReference type="InterPro" id="IPR036121">
    <property type="entry name" value="ATPase_F1/V1/A1_a/bsu_N_sf"/>
</dbReference>
<dbReference type="InterPro" id="IPR020003">
    <property type="entry name" value="ATPase_a/bsu_AS"/>
</dbReference>
<dbReference type="Proteomes" id="UP000011058">
    <property type="component" value="Chromosome"/>
</dbReference>
<evidence type="ECO:0000259" key="16">
    <source>
        <dbReference type="Pfam" id="PF00306"/>
    </source>
</evidence>
<dbReference type="Pfam" id="PF00006">
    <property type="entry name" value="ATP-synt_ab"/>
    <property type="match status" value="1"/>
</dbReference>
<dbReference type="GO" id="GO:0016787">
    <property type="term" value="F:hydrolase activity"/>
    <property type="evidence" value="ECO:0007669"/>
    <property type="project" value="UniProtKB-KW"/>
</dbReference>
<evidence type="ECO:0000259" key="17">
    <source>
        <dbReference type="Pfam" id="PF02874"/>
    </source>
</evidence>
<evidence type="ECO:0000256" key="4">
    <source>
        <dbReference type="ARBA" id="ARBA00022448"/>
    </source>
</evidence>
<gene>
    <name evidence="14" type="primary">atpA</name>
    <name evidence="18" type="ORF">FAES_1341</name>
</gene>
<dbReference type="STRING" id="1166018.FAES_1341"/>
<dbReference type="InterPro" id="IPR023366">
    <property type="entry name" value="ATP_synth_asu-like_sf"/>
</dbReference>
<comment type="function">
    <text evidence="1 14">Produces ATP from ADP in the presence of a proton gradient across the membrane. The alpha chain is a regulatory subunit.</text>
</comment>
<dbReference type="InterPro" id="IPR038376">
    <property type="entry name" value="ATP_synth_asu_C_sf"/>
</dbReference>
<feature type="binding site" evidence="14">
    <location>
        <begin position="171"/>
        <end position="178"/>
    </location>
    <ligand>
        <name>ATP</name>
        <dbReference type="ChEBI" id="CHEBI:30616"/>
    </ligand>
</feature>
<feature type="domain" description="ATPase F1/V1/A1 complex alpha/beta subunit nucleotide-binding" evidence="15">
    <location>
        <begin position="151"/>
        <end position="389"/>
    </location>
</feature>
<dbReference type="FunFam" id="3.40.50.300:FF:000002">
    <property type="entry name" value="ATP synthase subunit alpha"/>
    <property type="match status" value="1"/>
</dbReference>
<dbReference type="FunFam" id="1.20.150.20:FF:000001">
    <property type="entry name" value="ATP synthase subunit alpha"/>
    <property type="match status" value="1"/>
</dbReference>
<keyword evidence="12 14" id="KW-0066">ATP synthesis</keyword>
<keyword evidence="10 14" id="KW-0472">Membrane</keyword>
<dbReference type="CDD" id="cd18116">
    <property type="entry name" value="ATP-synt_F1_alpha_N"/>
    <property type="match status" value="1"/>
</dbReference>
<feature type="domain" description="ATPase F1/V1/A1 complex alpha/beta subunit N-terminal" evidence="17">
    <location>
        <begin position="27"/>
        <end position="93"/>
    </location>
</feature>
<dbReference type="PROSITE" id="PS00152">
    <property type="entry name" value="ATPASE_ALPHA_BETA"/>
    <property type="match status" value="1"/>
</dbReference>
<feature type="site" description="Required for activity" evidence="14">
    <location>
        <position position="387"/>
    </location>
</feature>
<comment type="subcellular location">
    <subcellularLocation>
        <location evidence="14">Cell membrane</location>
        <topology evidence="14">Peripheral membrane protein</topology>
    </subcellularLocation>
    <subcellularLocation>
        <location evidence="2">Membrane</location>
        <topology evidence="2">Peripheral membrane protein</topology>
    </subcellularLocation>
</comment>
<comment type="subunit">
    <text evidence="13">F-type ATPases have 2 components, CF(1) - the catalytic core - and CF(0) - the membrane proton channel. CF(1) has five subunits: alpha(3), beta(3), gamma(1), delta(1), epsilon(1). CF(0) has four main subunits: a(1), b(1), b'(1) and c(9-12).</text>
</comment>
<dbReference type="Gene3D" id="2.40.30.20">
    <property type="match status" value="1"/>
</dbReference>
<keyword evidence="7 14" id="KW-0067">ATP-binding</keyword>
<dbReference type="GO" id="GO:0046933">
    <property type="term" value="F:proton-transporting ATP synthase activity, rotational mechanism"/>
    <property type="evidence" value="ECO:0007669"/>
    <property type="project" value="UniProtKB-UniRule"/>
</dbReference>
<evidence type="ECO:0000256" key="5">
    <source>
        <dbReference type="ARBA" id="ARBA00022741"/>
    </source>
</evidence>
<dbReference type="InterPro" id="IPR000793">
    <property type="entry name" value="ATP_synth_asu_C"/>
</dbReference>
<dbReference type="CDD" id="cd01132">
    <property type="entry name" value="F1-ATPase_alpha_CD"/>
    <property type="match status" value="1"/>
</dbReference>
<keyword evidence="6 14" id="KW-0375">Hydrogen ion transport</keyword>
<protein>
    <recommendedName>
        <fullName evidence="14">ATP synthase subunit alpha</fullName>
        <ecNumber evidence="14">7.1.2.2</ecNumber>
    </recommendedName>
    <alternativeName>
        <fullName evidence="14">ATP synthase F1 sector subunit alpha</fullName>
    </alternativeName>
    <alternativeName>
        <fullName evidence="14">F-ATPase subunit alpha</fullName>
    </alternativeName>
</protein>
<dbReference type="EC" id="7.1.2.2" evidence="14"/>
<evidence type="ECO:0000256" key="9">
    <source>
        <dbReference type="ARBA" id="ARBA00023065"/>
    </source>
</evidence>
<organism evidence="18 19">
    <name type="scientific">Fibrella aestuarina BUZ 2</name>
    <dbReference type="NCBI Taxonomy" id="1166018"/>
    <lineage>
        <taxon>Bacteria</taxon>
        <taxon>Pseudomonadati</taxon>
        <taxon>Bacteroidota</taxon>
        <taxon>Cytophagia</taxon>
        <taxon>Cytophagales</taxon>
        <taxon>Spirosomataceae</taxon>
        <taxon>Fibrella</taxon>
    </lineage>
</organism>
<evidence type="ECO:0000256" key="14">
    <source>
        <dbReference type="HAMAP-Rule" id="MF_01346"/>
    </source>
</evidence>
<dbReference type="SUPFAM" id="SSF50615">
    <property type="entry name" value="N-terminal domain of alpha and beta subunits of F1 ATP synthase"/>
    <property type="match status" value="1"/>
</dbReference>
<dbReference type="InterPro" id="IPR033732">
    <property type="entry name" value="ATP_synth_F1_a_nt-bd_dom"/>
</dbReference>
<evidence type="ECO:0000313" key="18">
    <source>
        <dbReference type="EMBL" id="CCG99351.1"/>
    </source>
</evidence>
<accession>I0K5E8</accession>
<evidence type="ECO:0000256" key="12">
    <source>
        <dbReference type="ARBA" id="ARBA00023310"/>
    </source>
</evidence>
<evidence type="ECO:0000256" key="1">
    <source>
        <dbReference type="ARBA" id="ARBA00003784"/>
    </source>
</evidence>
<dbReference type="HOGENOM" id="CLU_010091_2_1_10"/>
<dbReference type="RefSeq" id="WP_015330450.1">
    <property type="nucleotide sequence ID" value="NC_020054.1"/>
</dbReference>
<evidence type="ECO:0000313" key="19">
    <source>
        <dbReference type="Proteomes" id="UP000011058"/>
    </source>
</evidence>
<dbReference type="HAMAP" id="MF_01346">
    <property type="entry name" value="ATP_synth_alpha_bact"/>
    <property type="match status" value="1"/>
</dbReference>
<comment type="catalytic activity">
    <reaction evidence="14">
        <text>ATP + H2O + 4 H(+)(in) = ADP + phosphate + 5 H(+)(out)</text>
        <dbReference type="Rhea" id="RHEA:57720"/>
        <dbReference type="ChEBI" id="CHEBI:15377"/>
        <dbReference type="ChEBI" id="CHEBI:15378"/>
        <dbReference type="ChEBI" id="CHEBI:30616"/>
        <dbReference type="ChEBI" id="CHEBI:43474"/>
        <dbReference type="ChEBI" id="CHEBI:456216"/>
        <dbReference type="EC" id="7.1.2.2"/>
    </reaction>
</comment>
<keyword evidence="11 14" id="KW-0139">CF(1)</keyword>
<name>I0K5E8_9BACT</name>
<dbReference type="KEGG" id="fae:FAES_1341"/>
<dbReference type="OrthoDB" id="9803053at2"/>
<dbReference type="Gene3D" id="3.40.50.300">
    <property type="entry name" value="P-loop containing nucleotide triphosphate hydrolases"/>
    <property type="match status" value="1"/>
</dbReference>
<keyword evidence="9 14" id="KW-0406">Ion transport</keyword>
<evidence type="ECO:0000256" key="8">
    <source>
        <dbReference type="ARBA" id="ARBA00022967"/>
    </source>
</evidence>
<dbReference type="PATRIC" id="fig|1166018.3.peg.3071"/>
<dbReference type="AlphaFoldDB" id="I0K5E8"/>
<dbReference type="Gene3D" id="1.20.150.20">
    <property type="entry name" value="ATP synthase alpha/beta chain, C-terminal domain"/>
    <property type="match status" value="1"/>
</dbReference>
<dbReference type="SUPFAM" id="SSF52540">
    <property type="entry name" value="P-loop containing nucleoside triphosphate hydrolases"/>
    <property type="match status" value="1"/>
</dbReference>
<dbReference type="PANTHER" id="PTHR48082:SF2">
    <property type="entry name" value="ATP SYNTHASE SUBUNIT ALPHA, MITOCHONDRIAL"/>
    <property type="match status" value="1"/>
</dbReference>
<dbReference type="PIRSF" id="PIRSF039088">
    <property type="entry name" value="F_ATPase_subunit_alpha"/>
    <property type="match status" value="1"/>
</dbReference>
<evidence type="ECO:0000256" key="13">
    <source>
        <dbReference type="ARBA" id="ARBA00026013"/>
    </source>
</evidence>
<dbReference type="FunFam" id="2.40.30.20:FF:000001">
    <property type="entry name" value="ATP synthase subunit alpha"/>
    <property type="match status" value="1"/>
</dbReference>
<dbReference type="InterPro" id="IPR004100">
    <property type="entry name" value="ATPase_F1/V1/A1_a/bsu_N"/>
</dbReference>
<evidence type="ECO:0000256" key="11">
    <source>
        <dbReference type="ARBA" id="ARBA00023196"/>
    </source>
</evidence>
<dbReference type="CDD" id="cd18113">
    <property type="entry name" value="ATP-synt_F1_alpha_C"/>
    <property type="match status" value="1"/>
</dbReference>
<proteinExistence type="inferred from homology"/>
<evidence type="ECO:0000256" key="2">
    <source>
        <dbReference type="ARBA" id="ARBA00004170"/>
    </source>
</evidence>
<evidence type="ECO:0000256" key="7">
    <source>
        <dbReference type="ARBA" id="ARBA00022840"/>
    </source>
</evidence>
<dbReference type="SUPFAM" id="SSF47917">
    <property type="entry name" value="C-terminal domain of alpha and beta subunits of F1 ATP synthase"/>
    <property type="match status" value="1"/>
</dbReference>
<keyword evidence="5 14" id="KW-0547">Nucleotide-binding</keyword>
<keyword evidence="14" id="KW-1003">Cell membrane</keyword>
<evidence type="ECO:0000256" key="10">
    <source>
        <dbReference type="ARBA" id="ARBA00023136"/>
    </source>
</evidence>
<feature type="domain" description="ATP synthase alpha subunit C-terminal" evidence="16">
    <location>
        <begin position="396"/>
        <end position="518"/>
    </location>
</feature>
<keyword evidence="8 14" id="KW-1278">Translocase</keyword>
<keyword evidence="18" id="KW-0378">Hydrolase</keyword>
<dbReference type="InterPro" id="IPR005294">
    <property type="entry name" value="ATP_synth_F1_asu"/>
</dbReference>
<dbReference type="eggNOG" id="COG0056">
    <property type="taxonomic scope" value="Bacteria"/>
</dbReference>